<comment type="caution">
    <text evidence="3">The sequence shown here is derived from an EMBL/GenBank/DDBJ whole genome shotgun (WGS) entry which is preliminary data.</text>
</comment>
<sequence length="311" mass="33747">MGEQDDFLDQVAAVARRHGVDPEEVREVAGGVANRGFVLGEELFLRVSRPGYEDDLRKEIRVVPAARSVGVLTPAVIEYDADRRLIDAPYVVMQRVHGTEPTDVPEGLAEQLARLHHLKHPDPAARPGAPAGEPASGPAEVPVGVPEDGWGDPWGTIDDLADRGYIDPGTATWLTDWFTRLARRVDAGGPKVLIHGDVAAHNLLVGPGNDLRALIDWGDAAWAPPAMDFAKLPLTQVAALLPAYRQHAHSPDSEHDLAAAILWFHLSWALAKLPAAPWPGQRHWTAPTTSRLLGLLHFFTTTPPAPWADLV</sequence>
<dbReference type="RefSeq" id="WP_344200385.1">
    <property type="nucleotide sequence ID" value="NZ_BAAAND010000012.1"/>
</dbReference>
<dbReference type="InterPro" id="IPR011009">
    <property type="entry name" value="Kinase-like_dom_sf"/>
</dbReference>
<dbReference type="Gene3D" id="3.90.1200.10">
    <property type="match status" value="1"/>
</dbReference>
<feature type="compositionally biased region" description="Low complexity" evidence="1">
    <location>
        <begin position="125"/>
        <end position="139"/>
    </location>
</feature>
<feature type="region of interest" description="Disordered" evidence="1">
    <location>
        <begin position="120"/>
        <end position="148"/>
    </location>
</feature>
<evidence type="ECO:0000313" key="4">
    <source>
        <dbReference type="Proteomes" id="UP001500190"/>
    </source>
</evidence>
<dbReference type="PANTHER" id="PTHR21310">
    <property type="entry name" value="AMINOGLYCOSIDE PHOSPHOTRANSFERASE-RELATED-RELATED"/>
    <property type="match status" value="1"/>
</dbReference>
<evidence type="ECO:0000259" key="2">
    <source>
        <dbReference type="Pfam" id="PF01636"/>
    </source>
</evidence>
<dbReference type="InterPro" id="IPR002575">
    <property type="entry name" value="Aminoglycoside_PTrfase"/>
</dbReference>
<feature type="domain" description="Aminoglycoside phosphotransferase" evidence="2">
    <location>
        <begin position="24"/>
        <end position="249"/>
    </location>
</feature>
<evidence type="ECO:0000256" key="1">
    <source>
        <dbReference type="SAM" id="MobiDB-lite"/>
    </source>
</evidence>
<organism evidence="3 4">
    <name type="scientific">Kribbella karoonensis</name>
    <dbReference type="NCBI Taxonomy" id="324851"/>
    <lineage>
        <taxon>Bacteria</taxon>
        <taxon>Bacillati</taxon>
        <taxon>Actinomycetota</taxon>
        <taxon>Actinomycetes</taxon>
        <taxon>Propionibacteriales</taxon>
        <taxon>Kribbellaceae</taxon>
        <taxon>Kribbella</taxon>
    </lineage>
</organism>
<name>A0ABP4QI19_9ACTN</name>
<dbReference type="InterPro" id="IPR051678">
    <property type="entry name" value="AGP_Transferase"/>
</dbReference>
<dbReference type="Proteomes" id="UP001500190">
    <property type="component" value="Unassembled WGS sequence"/>
</dbReference>
<reference evidence="4" key="1">
    <citation type="journal article" date="2019" name="Int. J. Syst. Evol. Microbiol.">
        <title>The Global Catalogue of Microorganisms (GCM) 10K type strain sequencing project: providing services to taxonomists for standard genome sequencing and annotation.</title>
        <authorList>
            <consortium name="The Broad Institute Genomics Platform"/>
            <consortium name="The Broad Institute Genome Sequencing Center for Infectious Disease"/>
            <person name="Wu L."/>
            <person name="Ma J."/>
        </authorList>
    </citation>
    <scope>NUCLEOTIDE SEQUENCE [LARGE SCALE GENOMIC DNA]</scope>
    <source>
        <strain evidence="4">JCM 14304</strain>
    </source>
</reference>
<dbReference type="EMBL" id="BAAAND010000012">
    <property type="protein sequence ID" value="GAA1612219.1"/>
    <property type="molecule type" value="Genomic_DNA"/>
</dbReference>
<accession>A0ABP4QI19</accession>
<gene>
    <name evidence="3" type="ORF">GCM10009742_74170</name>
</gene>
<proteinExistence type="predicted"/>
<keyword evidence="4" id="KW-1185">Reference proteome</keyword>
<protein>
    <recommendedName>
        <fullName evidence="2">Aminoglycoside phosphotransferase domain-containing protein</fullName>
    </recommendedName>
</protein>
<dbReference type="PANTHER" id="PTHR21310:SF15">
    <property type="entry name" value="AMINOGLYCOSIDE PHOSPHOTRANSFERASE DOMAIN-CONTAINING PROTEIN"/>
    <property type="match status" value="1"/>
</dbReference>
<dbReference type="Pfam" id="PF01636">
    <property type="entry name" value="APH"/>
    <property type="match status" value="1"/>
</dbReference>
<dbReference type="SUPFAM" id="SSF56112">
    <property type="entry name" value="Protein kinase-like (PK-like)"/>
    <property type="match status" value="1"/>
</dbReference>
<evidence type="ECO:0000313" key="3">
    <source>
        <dbReference type="EMBL" id="GAA1612219.1"/>
    </source>
</evidence>